<protein>
    <submittedName>
        <fullName evidence="1">Uncharacterized protein</fullName>
    </submittedName>
</protein>
<reference evidence="1 2" key="1">
    <citation type="journal article" date="2014" name="Agronomy (Basel)">
        <title>A Draft Genome Sequence for Ensete ventricosum, the Drought-Tolerant Tree Against Hunger.</title>
        <authorList>
            <person name="Harrison J."/>
            <person name="Moore K.A."/>
            <person name="Paszkiewicz K."/>
            <person name="Jones T."/>
            <person name="Grant M."/>
            <person name="Ambacheew D."/>
            <person name="Muzemil S."/>
            <person name="Studholme D.J."/>
        </authorList>
    </citation>
    <scope>NUCLEOTIDE SEQUENCE [LARGE SCALE GENOMIC DNA]</scope>
</reference>
<name>A0A426YWH3_ENSVE</name>
<evidence type="ECO:0000313" key="2">
    <source>
        <dbReference type="Proteomes" id="UP000287651"/>
    </source>
</evidence>
<dbReference type="AlphaFoldDB" id="A0A426YWH3"/>
<dbReference type="EMBL" id="AMZH03009784">
    <property type="protein sequence ID" value="RRT56075.1"/>
    <property type="molecule type" value="Genomic_DNA"/>
</dbReference>
<organism evidence="1 2">
    <name type="scientific">Ensete ventricosum</name>
    <name type="common">Abyssinian banana</name>
    <name type="synonym">Musa ensete</name>
    <dbReference type="NCBI Taxonomy" id="4639"/>
    <lineage>
        <taxon>Eukaryota</taxon>
        <taxon>Viridiplantae</taxon>
        <taxon>Streptophyta</taxon>
        <taxon>Embryophyta</taxon>
        <taxon>Tracheophyta</taxon>
        <taxon>Spermatophyta</taxon>
        <taxon>Magnoliopsida</taxon>
        <taxon>Liliopsida</taxon>
        <taxon>Zingiberales</taxon>
        <taxon>Musaceae</taxon>
        <taxon>Ensete</taxon>
    </lineage>
</organism>
<accession>A0A426YWH3</accession>
<dbReference type="Proteomes" id="UP000287651">
    <property type="component" value="Unassembled WGS sequence"/>
</dbReference>
<comment type="caution">
    <text evidence="1">The sequence shown here is derived from an EMBL/GenBank/DDBJ whole genome shotgun (WGS) entry which is preliminary data.</text>
</comment>
<gene>
    <name evidence="1" type="ORF">B296_00018490</name>
</gene>
<sequence>MSPSSPLHRRQLPLPTDSHCPYWQQHWPPGLPLAGWSLAATPCKHRLQSVASVGVVVQAMFFTVDRPIAGG</sequence>
<proteinExistence type="predicted"/>
<evidence type="ECO:0000313" key="1">
    <source>
        <dbReference type="EMBL" id="RRT56075.1"/>
    </source>
</evidence>